<evidence type="ECO:0000256" key="12">
    <source>
        <dbReference type="ARBA" id="ARBA00032065"/>
    </source>
</evidence>
<evidence type="ECO:0000313" key="22">
    <source>
        <dbReference type="EMBL" id="CAD5118147.1"/>
    </source>
</evidence>
<comment type="function">
    <text evidence="13">Catalyzes the conversion of GlcNAc-6-P into GlcNAc-1-P during the synthesis of uridine diphosphate/UDP-GlcNAc, which is a biosynthetic precursor of chitin and also supplies the amino sugars for N-linked oligosaccharides of glycoproteins.</text>
</comment>
<evidence type="ECO:0000256" key="2">
    <source>
        <dbReference type="ARBA" id="ARBA00004865"/>
    </source>
</evidence>
<evidence type="ECO:0000256" key="4">
    <source>
        <dbReference type="ARBA" id="ARBA00012731"/>
    </source>
</evidence>
<evidence type="ECO:0000256" key="17">
    <source>
        <dbReference type="PIRSR" id="PIRSR016408-3"/>
    </source>
</evidence>
<evidence type="ECO:0000256" key="7">
    <source>
        <dbReference type="ARBA" id="ARBA00022842"/>
    </source>
</evidence>
<dbReference type="FunFam" id="3.40.120.10:FF:000023">
    <property type="entry name" value="Phosphoacetylglucosamine mutase"/>
    <property type="match status" value="1"/>
</dbReference>
<dbReference type="PIRSF" id="PIRSF016408">
    <property type="entry name" value="PAGM"/>
    <property type="match status" value="1"/>
</dbReference>
<dbReference type="EMBL" id="CAJFCJ010000008">
    <property type="protein sequence ID" value="CAD5118147.1"/>
    <property type="molecule type" value="Genomic_DNA"/>
</dbReference>
<feature type="binding site" evidence="17">
    <location>
        <position position="280"/>
    </location>
    <ligand>
        <name>Mg(2+)</name>
        <dbReference type="ChEBI" id="CHEBI:18420"/>
    </ligand>
</feature>
<evidence type="ECO:0000256" key="1">
    <source>
        <dbReference type="ARBA" id="ARBA00000558"/>
    </source>
</evidence>
<evidence type="ECO:0000256" key="8">
    <source>
        <dbReference type="ARBA" id="ARBA00023235"/>
    </source>
</evidence>
<evidence type="ECO:0000256" key="5">
    <source>
        <dbReference type="ARBA" id="ARBA00022553"/>
    </source>
</evidence>
<dbReference type="Proteomes" id="UP000549394">
    <property type="component" value="Unassembled WGS sequence"/>
</dbReference>
<evidence type="ECO:0000259" key="18">
    <source>
        <dbReference type="Pfam" id="PF00408"/>
    </source>
</evidence>
<feature type="domain" description="Alpha-D-phosphohexomutase alpha/beta/alpha" evidence="19">
    <location>
        <begin position="117"/>
        <end position="173"/>
    </location>
</feature>
<evidence type="ECO:0000256" key="13">
    <source>
        <dbReference type="ARBA" id="ARBA00059527"/>
    </source>
</evidence>
<dbReference type="Gene3D" id="3.30.310.50">
    <property type="entry name" value="Alpha-D-phosphohexomutase, C-terminal domain"/>
    <property type="match status" value="1"/>
</dbReference>
<reference evidence="22 23" key="1">
    <citation type="submission" date="2020-08" db="EMBL/GenBank/DDBJ databases">
        <authorList>
            <person name="Hejnol A."/>
        </authorList>
    </citation>
    <scope>NUCLEOTIDE SEQUENCE [LARGE SCALE GENOMIC DNA]</scope>
</reference>
<dbReference type="EC" id="5.4.2.3" evidence="4 14"/>
<evidence type="ECO:0000313" key="23">
    <source>
        <dbReference type="Proteomes" id="UP000549394"/>
    </source>
</evidence>
<dbReference type="Pfam" id="PF00408">
    <property type="entry name" value="PGM_PMM_IV"/>
    <property type="match status" value="1"/>
</dbReference>
<dbReference type="CDD" id="cd03086">
    <property type="entry name" value="PGM3"/>
    <property type="match status" value="1"/>
</dbReference>
<feature type="domain" description="Phosphoacetylglucosamine mutase AMG1" evidence="20">
    <location>
        <begin position="299"/>
        <end position="438"/>
    </location>
</feature>
<feature type="binding site" evidence="16">
    <location>
        <begin position="372"/>
        <end position="374"/>
    </location>
    <ligand>
        <name>substrate</name>
    </ligand>
</feature>
<dbReference type="InterPro" id="IPR005844">
    <property type="entry name" value="A-D-PHexomutase_a/b/a-I"/>
</dbReference>
<evidence type="ECO:0000256" key="11">
    <source>
        <dbReference type="ARBA" id="ARBA00031926"/>
    </source>
</evidence>
<evidence type="ECO:0000256" key="16">
    <source>
        <dbReference type="PIRSR" id="PIRSR016408-2"/>
    </source>
</evidence>
<feature type="binding site" evidence="16">
    <location>
        <position position="508"/>
    </location>
    <ligand>
        <name>substrate</name>
    </ligand>
</feature>
<feature type="binding site" evidence="17">
    <location>
        <position position="278"/>
    </location>
    <ligand>
        <name>Mg(2+)</name>
        <dbReference type="ChEBI" id="CHEBI:18420"/>
    </ligand>
</feature>
<dbReference type="Pfam" id="PF21404">
    <property type="entry name" value="AMG1_III"/>
    <property type="match status" value="1"/>
</dbReference>
<evidence type="ECO:0000259" key="20">
    <source>
        <dbReference type="Pfam" id="PF21404"/>
    </source>
</evidence>
<comment type="catalytic activity">
    <reaction evidence="1 14">
        <text>N-acetyl-alpha-D-glucosamine 1-phosphate = N-acetyl-D-glucosamine 6-phosphate</text>
        <dbReference type="Rhea" id="RHEA:23804"/>
        <dbReference type="ChEBI" id="CHEBI:57513"/>
        <dbReference type="ChEBI" id="CHEBI:57776"/>
        <dbReference type="EC" id="5.4.2.3"/>
    </reaction>
</comment>
<name>A0A7I8VU85_9ANNE</name>
<keyword evidence="23" id="KW-1185">Reference proteome</keyword>
<dbReference type="InterPro" id="IPR016055">
    <property type="entry name" value="A-D-PHexomutase_a/b/a-I/II/III"/>
</dbReference>
<feature type="active site" description="Phosphoserine intermediate" evidence="15">
    <location>
        <position position="67"/>
    </location>
</feature>
<dbReference type="Pfam" id="PF02878">
    <property type="entry name" value="PGM_PMM_I"/>
    <property type="match status" value="2"/>
</dbReference>
<keyword evidence="7 14" id="KW-0460">Magnesium</keyword>
<comment type="cofactor">
    <cofactor evidence="14 17">
        <name>Mg(2+)</name>
        <dbReference type="ChEBI" id="CHEBI:18420"/>
    </cofactor>
    <text evidence="14 17">Binds 1 Mg(2+) ion per subunit.</text>
</comment>
<protein>
    <recommendedName>
        <fullName evidence="4 14">Phosphoacetylglucosamine mutase</fullName>
        <shortName evidence="14">PAGM</shortName>
        <ecNumber evidence="4 14">5.4.2.3</ecNumber>
    </recommendedName>
    <alternativeName>
        <fullName evidence="12 14">Acetylglucosamine phosphomutase</fullName>
    </alternativeName>
    <alternativeName>
        <fullName evidence="11 14">N-acetylglucosamine-phosphate mutase</fullName>
    </alternativeName>
</protein>
<organism evidence="22 23">
    <name type="scientific">Dimorphilus gyrociliatus</name>
    <dbReference type="NCBI Taxonomy" id="2664684"/>
    <lineage>
        <taxon>Eukaryota</taxon>
        <taxon>Metazoa</taxon>
        <taxon>Spiralia</taxon>
        <taxon>Lophotrochozoa</taxon>
        <taxon>Annelida</taxon>
        <taxon>Polychaeta</taxon>
        <taxon>Polychaeta incertae sedis</taxon>
        <taxon>Dinophilidae</taxon>
        <taxon>Dimorphilus</taxon>
    </lineage>
</organism>
<evidence type="ECO:0000256" key="3">
    <source>
        <dbReference type="ARBA" id="ARBA00010231"/>
    </source>
</evidence>
<comment type="function">
    <text evidence="14">Catalyzes the conversion of GlcNAc-6-P into GlcNAc-1-P during the synthesis of uridine diphosphate/UDP-GlcNAc, a sugar nucleotide critical to multiple glycosylation pathways including protein N- and O-glycosylation.</text>
</comment>
<gene>
    <name evidence="22" type="ORF">DGYR_LOCUS6574</name>
</gene>
<evidence type="ECO:0000256" key="14">
    <source>
        <dbReference type="PIRNR" id="PIRNR016408"/>
    </source>
</evidence>
<keyword evidence="5" id="KW-0597">Phosphoprotein</keyword>
<keyword evidence="6 14" id="KW-0479">Metal-binding</keyword>
<keyword evidence="10" id="KW-0961">Cell wall biogenesis/degradation</keyword>
<feature type="binding site" evidence="16">
    <location>
        <begin position="499"/>
        <end position="503"/>
    </location>
    <ligand>
        <name>substrate</name>
    </ligand>
</feature>
<dbReference type="GO" id="GO:0006048">
    <property type="term" value="P:UDP-N-acetylglucosamine biosynthetic process"/>
    <property type="evidence" value="ECO:0007669"/>
    <property type="project" value="UniProtKB-UniRule"/>
</dbReference>
<dbReference type="InterPro" id="IPR016657">
    <property type="entry name" value="PAGM"/>
</dbReference>
<dbReference type="AlphaFoldDB" id="A0A7I8VU85"/>
<dbReference type="InterPro" id="IPR049023">
    <property type="entry name" value="AMG1_II"/>
</dbReference>
<feature type="domain" description="Alpha-D-phosphohexomutase alpha/beta/alpha" evidence="19">
    <location>
        <begin position="60"/>
        <end position="93"/>
    </location>
</feature>
<dbReference type="OrthoDB" id="1928at2759"/>
<keyword evidence="9" id="KW-0119">Carbohydrate metabolism</keyword>
<dbReference type="InterPro" id="IPR049022">
    <property type="entry name" value="AMG1_III"/>
</dbReference>
<proteinExistence type="inferred from homology"/>
<dbReference type="FunFam" id="3.30.310.50:FF:000003">
    <property type="entry name" value="Phosphoacetylglucosamine mutase"/>
    <property type="match status" value="1"/>
</dbReference>
<dbReference type="InterPro" id="IPR016066">
    <property type="entry name" value="A-D-PHexomutase_CS"/>
</dbReference>
<comment type="pathway">
    <text evidence="2 14">Nucleotide-sugar biosynthesis; UDP-N-acetyl-alpha-D-glucosamine biosynthesis; N-acetyl-alpha-D-glucosamine 1-phosphate from alpha-D-glucosamine 6-phosphate (route I): step 2/2.</text>
</comment>
<evidence type="ECO:0000259" key="19">
    <source>
        <dbReference type="Pfam" id="PF02878"/>
    </source>
</evidence>
<evidence type="ECO:0000256" key="9">
    <source>
        <dbReference type="ARBA" id="ARBA00023277"/>
    </source>
</evidence>
<feature type="domain" description="Alpha-D-phosphohexomutase C-terminal" evidence="18">
    <location>
        <begin position="487"/>
        <end position="528"/>
    </location>
</feature>
<dbReference type="Gene3D" id="3.40.120.10">
    <property type="entry name" value="Alpha-D-Glucose-1,6-Bisphosphate, subunit A, domain 3"/>
    <property type="match status" value="2"/>
</dbReference>
<accession>A0A7I8VU85</accession>
<evidence type="ECO:0000256" key="6">
    <source>
        <dbReference type="ARBA" id="ARBA00022723"/>
    </source>
</evidence>
<dbReference type="UniPathway" id="UPA00113">
    <property type="reaction ID" value="UER00530"/>
</dbReference>
<evidence type="ECO:0000256" key="10">
    <source>
        <dbReference type="ARBA" id="ARBA00023316"/>
    </source>
</evidence>
<dbReference type="GO" id="GO:0005975">
    <property type="term" value="P:carbohydrate metabolic process"/>
    <property type="evidence" value="ECO:0007669"/>
    <property type="project" value="InterPro"/>
</dbReference>
<dbReference type="FunFam" id="3.40.120.10:FF:000013">
    <property type="entry name" value="Phosphoacetylglucosamine mutase"/>
    <property type="match status" value="1"/>
</dbReference>
<dbReference type="SUPFAM" id="SSF53738">
    <property type="entry name" value="Phosphoglucomutase, first 3 domains"/>
    <property type="match status" value="3"/>
</dbReference>
<dbReference type="GO" id="GO:0000287">
    <property type="term" value="F:magnesium ion binding"/>
    <property type="evidence" value="ECO:0007669"/>
    <property type="project" value="InterPro"/>
</dbReference>
<evidence type="ECO:0000259" key="21">
    <source>
        <dbReference type="Pfam" id="PF21405"/>
    </source>
</evidence>
<feature type="domain" description="Phosphoacetylglucosamine mutase AMG1" evidence="21">
    <location>
        <begin position="192"/>
        <end position="285"/>
    </location>
</feature>
<feature type="binding site" evidence="17">
    <location>
        <position position="282"/>
    </location>
    <ligand>
        <name>Mg(2+)</name>
        <dbReference type="ChEBI" id="CHEBI:18420"/>
    </ligand>
</feature>
<dbReference type="SUPFAM" id="SSF55957">
    <property type="entry name" value="Phosphoglucomutase, C-terminal domain"/>
    <property type="match status" value="1"/>
</dbReference>
<sequence length="543" mass="59826">MANLTTVTRISQEKHPRNISKHLNYGTAGFRSRATELDHILYRMGVLAALRSKSKDGDTIGVMITASHNPEEDNGVKLIDPLGEMLESSWEKHATCLANAGDEEFQVVLSEIVETFKIDMNCKSSVAIGMDTRASSPGLNTAVVDGVKSVDGLCFDYGTITTPQLHYMVRCINTRNAYGMATIEGYCNKLSKALKNIWQNQGERKVYKPHIIVDCANGVGAKRLKDIAERFDKILSIEIRNAGEGKLNYRCGADYVKVNQRGPEGIDCIEGQKYASFDGDADRIVFYYTDKDNIFHLLDGDKVATLIASYLIGLIRKCGLELNLGIVQTAYANGNSTAYIQDELKVPVACVCTGVKHLHRKALEFEIGVYFEANGHGTILFSDSALSKIESSCSSSSNESEKLSANELRTFVDLVNQTVGDSISDMLIVETILRDKDWDVADWDKSYRNLANRLLVVKVNDRSVFETTNAERTVIKPTGLQKAIDDHVKLFPNGRSFVRPSGTEDVVRIYAESDTQENADQLALAVAKSTYDLAGGTGNLPTL</sequence>
<evidence type="ECO:0000256" key="15">
    <source>
        <dbReference type="PIRSR" id="PIRSR016408-1"/>
    </source>
</evidence>
<dbReference type="GO" id="GO:0071555">
    <property type="term" value="P:cell wall organization"/>
    <property type="evidence" value="ECO:0007669"/>
    <property type="project" value="UniProtKB-KW"/>
</dbReference>
<dbReference type="GO" id="GO:0004610">
    <property type="term" value="F:phosphoacetylglucosamine mutase activity"/>
    <property type="evidence" value="ECO:0007669"/>
    <property type="project" value="UniProtKB-UniRule"/>
</dbReference>
<comment type="similarity">
    <text evidence="3 14">Belongs to the phosphohexose mutase family.</text>
</comment>
<dbReference type="PROSITE" id="PS00710">
    <property type="entry name" value="PGM_PMM"/>
    <property type="match status" value="1"/>
</dbReference>
<dbReference type="InterPro" id="IPR036900">
    <property type="entry name" value="A-D-PHexomutase_C_sf"/>
</dbReference>
<dbReference type="InterPro" id="IPR005843">
    <property type="entry name" value="A-D-PHexomutase_C"/>
</dbReference>
<dbReference type="Pfam" id="PF21405">
    <property type="entry name" value="AMG1_II"/>
    <property type="match status" value="1"/>
</dbReference>
<comment type="caution">
    <text evidence="22">The sequence shown here is derived from an EMBL/GenBank/DDBJ whole genome shotgun (WGS) entry which is preliminary data.</text>
</comment>
<dbReference type="PANTHER" id="PTHR45955:SF1">
    <property type="entry name" value="PHOSPHOACETYLGLUCOSAMINE MUTASE"/>
    <property type="match status" value="1"/>
</dbReference>
<dbReference type="PANTHER" id="PTHR45955">
    <property type="entry name" value="PHOSPHOACETYLGLUCOSAMINE MUTASE"/>
    <property type="match status" value="1"/>
</dbReference>
<feature type="binding site" description="via phosphate group" evidence="17">
    <location>
        <position position="67"/>
    </location>
    <ligand>
        <name>Mg(2+)</name>
        <dbReference type="ChEBI" id="CHEBI:18420"/>
    </ligand>
</feature>
<keyword evidence="8 14" id="KW-0413">Isomerase</keyword>